<dbReference type="CDD" id="cd03506">
    <property type="entry name" value="Delta6-FADS-like"/>
    <property type="match status" value="1"/>
</dbReference>
<organism evidence="3 4">
    <name type="scientific">Nocardia colli</name>
    <dbReference type="NCBI Taxonomy" id="2545717"/>
    <lineage>
        <taxon>Bacteria</taxon>
        <taxon>Bacillati</taxon>
        <taxon>Actinomycetota</taxon>
        <taxon>Actinomycetes</taxon>
        <taxon>Mycobacteriales</taxon>
        <taxon>Nocardiaceae</taxon>
        <taxon>Nocardia</taxon>
    </lineage>
</organism>
<feature type="transmembrane region" description="Helical" evidence="1">
    <location>
        <begin position="204"/>
        <end position="221"/>
    </location>
</feature>
<comment type="caution">
    <text evidence="3">The sequence shown here is derived from an EMBL/GenBank/DDBJ whole genome shotgun (WGS) entry which is preliminary data.</text>
</comment>
<keyword evidence="4" id="KW-1185">Reference proteome</keyword>
<dbReference type="PANTHER" id="PTHR19353">
    <property type="entry name" value="FATTY ACID DESATURASE 2"/>
    <property type="match status" value="1"/>
</dbReference>
<evidence type="ECO:0000313" key="3">
    <source>
        <dbReference type="EMBL" id="KAA8889627.1"/>
    </source>
</evidence>
<dbReference type="PANTHER" id="PTHR19353:SF19">
    <property type="entry name" value="DELTA(5) FATTY ACID DESATURASE C-RELATED"/>
    <property type="match status" value="1"/>
</dbReference>
<reference evidence="3 4" key="1">
    <citation type="submission" date="2019-09" db="EMBL/GenBank/DDBJ databases">
        <authorList>
            <person name="Wang X."/>
        </authorList>
    </citation>
    <scope>NUCLEOTIDE SEQUENCE [LARGE SCALE GENOMIC DNA]</scope>
    <source>
        <strain evidence="3 4">CICC 11023</strain>
    </source>
</reference>
<protein>
    <submittedName>
        <fullName evidence="3">Acyl-CoA desaturase</fullName>
    </submittedName>
</protein>
<gene>
    <name evidence="3" type="ORF">F3087_08525</name>
</gene>
<evidence type="ECO:0000259" key="2">
    <source>
        <dbReference type="Pfam" id="PF00487"/>
    </source>
</evidence>
<sequence length="378" mass="41432">MDPGEQSAAQSATTTRPMKRGSEYAVLLRRVRDAGLLDRQLRYYLGKTAIVVGAFVAGWAAFFLLGDSWWQLAVAVFLAAVFAQFAFLGHDAGHRQIFGTRRANYLYGVLAGNLAIGLSIGWWTSNHNRHHAHPNTEGADPDIMGILAHSDGRARTGKGFRRFIFRHQGWLFFPMLLLEAGSLHFSSVRAVFKWPIPNRVWEGVLLAAHFAGYLAAVFLVLSPGKAVVFILVQQGLFGFYMGCTFAPNHKGMAVLAEDDATDFLRRQVLTSRNVRGSLLVDTALGGLNYQIEHHLFPSMPRANLRRAQPIVIEFCAEIGVPYCQTGLFDSYAQALQHLHSVGKATRPVLSEPLALGGLSGDTVPICGDVPDGNTKIST</sequence>
<accession>A0A5N0EJR8</accession>
<dbReference type="InterPro" id="IPR012171">
    <property type="entry name" value="Fatty_acid_desaturase"/>
</dbReference>
<dbReference type="Proteomes" id="UP000323876">
    <property type="component" value="Unassembled WGS sequence"/>
</dbReference>
<dbReference type="GO" id="GO:0008610">
    <property type="term" value="P:lipid biosynthetic process"/>
    <property type="evidence" value="ECO:0007669"/>
    <property type="project" value="UniProtKB-ARBA"/>
</dbReference>
<keyword evidence="1" id="KW-1133">Transmembrane helix</keyword>
<feature type="transmembrane region" description="Helical" evidence="1">
    <location>
        <begin position="170"/>
        <end position="192"/>
    </location>
</feature>
<dbReference type="InterPro" id="IPR005804">
    <property type="entry name" value="FA_desaturase_dom"/>
</dbReference>
<evidence type="ECO:0000313" key="4">
    <source>
        <dbReference type="Proteomes" id="UP000323876"/>
    </source>
</evidence>
<keyword evidence="1" id="KW-0472">Membrane</keyword>
<dbReference type="AlphaFoldDB" id="A0A5N0EJR8"/>
<feature type="transmembrane region" description="Helical" evidence="1">
    <location>
        <begin position="227"/>
        <end position="246"/>
    </location>
</feature>
<dbReference type="GO" id="GO:0016020">
    <property type="term" value="C:membrane"/>
    <property type="evidence" value="ECO:0007669"/>
    <property type="project" value="TreeGrafter"/>
</dbReference>
<feature type="transmembrane region" description="Helical" evidence="1">
    <location>
        <begin position="72"/>
        <end position="93"/>
    </location>
</feature>
<keyword evidence="1" id="KW-0812">Transmembrane</keyword>
<feature type="domain" description="Fatty acid desaturase" evidence="2">
    <location>
        <begin position="68"/>
        <end position="325"/>
    </location>
</feature>
<dbReference type="Pfam" id="PF00487">
    <property type="entry name" value="FA_desaturase"/>
    <property type="match status" value="1"/>
</dbReference>
<name>A0A5N0EJR8_9NOCA</name>
<dbReference type="GO" id="GO:0016717">
    <property type="term" value="F:oxidoreductase activity, acting on paired donors, with oxidation of a pair of donors resulting in the reduction of molecular oxygen to two molecules of water"/>
    <property type="evidence" value="ECO:0007669"/>
    <property type="project" value="TreeGrafter"/>
</dbReference>
<evidence type="ECO:0000256" key="1">
    <source>
        <dbReference type="SAM" id="Phobius"/>
    </source>
</evidence>
<dbReference type="PIRSF" id="PIRSF015921">
    <property type="entry name" value="FA_sphinglp_des"/>
    <property type="match status" value="1"/>
</dbReference>
<dbReference type="EMBL" id="VXLC01000003">
    <property type="protein sequence ID" value="KAA8889627.1"/>
    <property type="molecule type" value="Genomic_DNA"/>
</dbReference>
<feature type="transmembrane region" description="Helical" evidence="1">
    <location>
        <begin position="105"/>
        <end position="124"/>
    </location>
</feature>
<dbReference type="OrthoDB" id="104711at2"/>
<feature type="transmembrane region" description="Helical" evidence="1">
    <location>
        <begin position="44"/>
        <end position="66"/>
    </location>
</feature>
<proteinExistence type="predicted"/>
<dbReference type="RefSeq" id="WP_150401900.1">
    <property type="nucleotide sequence ID" value="NZ_VXLC01000003.1"/>
</dbReference>